<dbReference type="InterPro" id="IPR013762">
    <property type="entry name" value="Integrase-like_cat_sf"/>
</dbReference>
<keyword evidence="4" id="KW-0233">DNA recombination</keyword>
<dbReference type="GO" id="GO:0015074">
    <property type="term" value="P:DNA integration"/>
    <property type="evidence" value="ECO:0007669"/>
    <property type="project" value="UniProtKB-KW"/>
</dbReference>
<dbReference type="Pfam" id="PF22022">
    <property type="entry name" value="Phage_int_M"/>
    <property type="match status" value="1"/>
</dbReference>
<comment type="similarity">
    <text evidence="1">Belongs to the 'phage' integrase family.</text>
</comment>
<sequence>MPRKAAGLTARKVETIKTPGLFADGNGLYLQVTASGARSWIYRFAMGSRRRDMGLGSAIVVSLAQARDKAIEAKKLVAAGVDPLEARKAQAAAQLQETAKAATFKECAVDYIASMKAGWKNAKHGAQWVATLETYAFPTLGALPVAAIDTTLVLQVLQPIWTTKTETASRLRGRIESVLDFAKVTGLRSGENPARWKGHLDLILPAKAAVAKVEHHASVPYSDMPALWPRLQVQDGASARALEFTILTAARTGEALGAKWSEIDLGARTWTIPGERMKAGVTHRVPLTDPALALLKKMAAIQRGEFVFEGMTTGKPLSNMSMAMVLRRMKVDATPHGFRSTFRTWAAECTSAPHEVAEAALAHTQGDKVVAAYQRGDLFEKRRALMEGWAAFLSG</sequence>
<dbReference type="InterPro" id="IPR010998">
    <property type="entry name" value="Integrase_recombinase_N"/>
</dbReference>
<evidence type="ECO:0000256" key="2">
    <source>
        <dbReference type="ARBA" id="ARBA00022908"/>
    </source>
</evidence>
<dbReference type="Pfam" id="PF13356">
    <property type="entry name" value="Arm-DNA-bind_3"/>
    <property type="match status" value="1"/>
</dbReference>
<evidence type="ECO:0000256" key="5">
    <source>
        <dbReference type="PROSITE-ProRule" id="PRU01248"/>
    </source>
</evidence>
<dbReference type="InterPro" id="IPR025166">
    <property type="entry name" value="Integrase_DNA_bind_dom"/>
</dbReference>
<evidence type="ECO:0000256" key="3">
    <source>
        <dbReference type="ARBA" id="ARBA00023125"/>
    </source>
</evidence>
<organism evidence="8 9">
    <name type="scientific">Azospirillum oryzae</name>
    <dbReference type="NCBI Taxonomy" id="286727"/>
    <lineage>
        <taxon>Bacteria</taxon>
        <taxon>Pseudomonadati</taxon>
        <taxon>Pseudomonadota</taxon>
        <taxon>Alphaproteobacteria</taxon>
        <taxon>Rhodospirillales</taxon>
        <taxon>Azospirillaceae</taxon>
        <taxon>Azospirillum</taxon>
    </lineage>
</organism>
<dbReference type="SUPFAM" id="SSF56349">
    <property type="entry name" value="DNA breaking-rejoining enzymes"/>
    <property type="match status" value="1"/>
</dbReference>
<protein>
    <submittedName>
        <fullName evidence="8">Integrase</fullName>
    </submittedName>
</protein>
<dbReference type="PANTHER" id="PTHR30629">
    <property type="entry name" value="PROPHAGE INTEGRASE"/>
    <property type="match status" value="1"/>
</dbReference>
<dbReference type="Gene3D" id="1.10.443.10">
    <property type="entry name" value="Intergrase catalytic core"/>
    <property type="match status" value="1"/>
</dbReference>
<dbReference type="Gene3D" id="1.10.150.130">
    <property type="match status" value="1"/>
</dbReference>
<evidence type="ECO:0000259" key="6">
    <source>
        <dbReference type="PROSITE" id="PS51898"/>
    </source>
</evidence>
<dbReference type="Pfam" id="PF00589">
    <property type="entry name" value="Phage_integrase"/>
    <property type="match status" value="1"/>
</dbReference>
<dbReference type="EMBL" id="FXAK01000002">
    <property type="protein sequence ID" value="SMF33021.1"/>
    <property type="molecule type" value="Genomic_DNA"/>
</dbReference>
<name>A0A1X7EFH4_9PROT</name>
<dbReference type="Proteomes" id="UP000192936">
    <property type="component" value="Unassembled WGS sequence"/>
</dbReference>
<evidence type="ECO:0000313" key="8">
    <source>
        <dbReference type="EMBL" id="SMF33021.1"/>
    </source>
</evidence>
<reference evidence="8 9" key="1">
    <citation type="submission" date="2017-04" db="EMBL/GenBank/DDBJ databases">
        <authorList>
            <person name="Afonso C.L."/>
            <person name="Miller P.J."/>
            <person name="Scott M.A."/>
            <person name="Spackman E."/>
            <person name="Goraichik I."/>
            <person name="Dimitrov K.M."/>
            <person name="Suarez D.L."/>
            <person name="Swayne D.E."/>
        </authorList>
    </citation>
    <scope>NUCLEOTIDE SEQUENCE [LARGE SCALE GENOMIC DNA]</scope>
    <source>
        <strain evidence="8 9">A2P</strain>
    </source>
</reference>
<dbReference type="GO" id="GO:0006310">
    <property type="term" value="P:DNA recombination"/>
    <property type="evidence" value="ECO:0007669"/>
    <property type="project" value="UniProtKB-KW"/>
</dbReference>
<dbReference type="CDD" id="cd00801">
    <property type="entry name" value="INT_P4_C"/>
    <property type="match status" value="1"/>
</dbReference>
<dbReference type="PROSITE" id="PS51898">
    <property type="entry name" value="TYR_RECOMBINASE"/>
    <property type="match status" value="1"/>
</dbReference>
<dbReference type="InterPro" id="IPR053876">
    <property type="entry name" value="Phage_int_M"/>
</dbReference>
<gene>
    <name evidence="8" type="ORF">SAMN02982917_1627</name>
</gene>
<dbReference type="InterPro" id="IPR002104">
    <property type="entry name" value="Integrase_catalytic"/>
</dbReference>
<dbReference type="GO" id="GO:0003677">
    <property type="term" value="F:DNA binding"/>
    <property type="evidence" value="ECO:0007669"/>
    <property type="project" value="UniProtKB-UniRule"/>
</dbReference>
<dbReference type="Gene3D" id="3.30.160.390">
    <property type="entry name" value="Integrase, DNA-binding domain"/>
    <property type="match status" value="1"/>
</dbReference>
<dbReference type="InterPro" id="IPR044068">
    <property type="entry name" value="CB"/>
</dbReference>
<proteinExistence type="inferred from homology"/>
<evidence type="ECO:0000313" key="9">
    <source>
        <dbReference type="Proteomes" id="UP000192936"/>
    </source>
</evidence>
<dbReference type="InterPro" id="IPR011010">
    <property type="entry name" value="DNA_brk_join_enz"/>
</dbReference>
<feature type="domain" description="Tyr recombinase" evidence="6">
    <location>
        <begin position="214"/>
        <end position="386"/>
    </location>
</feature>
<dbReference type="RefSeq" id="WP_085084048.1">
    <property type="nucleotide sequence ID" value="NZ_FXAK01000002.1"/>
</dbReference>
<dbReference type="PROSITE" id="PS51900">
    <property type="entry name" value="CB"/>
    <property type="match status" value="1"/>
</dbReference>
<dbReference type="STRING" id="286727.SAMN02982917_1627"/>
<dbReference type="InterPro" id="IPR038488">
    <property type="entry name" value="Integrase_DNA-bd_sf"/>
</dbReference>
<dbReference type="AlphaFoldDB" id="A0A1X7EFH4"/>
<evidence type="ECO:0000256" key="4">
    <source>
        <dbReference type="ARBA" id="ARBA00023172"/>
    </source>
</evidence>
<keyword evidence="2" id="KW-0229">DNA integration</keyword>
<accession>A0A1X7EFH4</accession>
<dbReference type="PANTHER" id="PTHR30629:SF2">
    <property type="entry name" value="PROPHAGE INTEGRASE INTS-RELATED"/>
    <property type="match status" value="1"/>
</dbReference>
<dbReference type="OrthoDB" id="9795573at2"/>
<keyword evidence="3 5" id="KW-0238">DNA-binding</keyword>
<evidence type="ECO:0000256" key="1">
    <source>
        <dbReference type="ARBA" id="ARBA00008857"/>
    </source>
</evidence>
<feature type="domain" description="Core-binding (CB)" evidence="7">
    <location>
        <begin position="102"/>
        <end position="183"/>
    </location>
</feature>
<evidence type="ECO:0000259" key="7">
    <source>
        <dbReference type="PROSITE" id="PS51900"/>
    </source>
</evidence>
<dbReference type="InterPro" id="IPR050808">
    <property type="entry name" value="Phage_Integrase"/>
</dbReference>